<sequence length="272" mass="31300">RLQDVWIGSFKLRVNKSRFHRNEESIRRDSDDESRRRDFQTQKVQLLSREEGEGSVQLGRTFKTAMVNTKGVQEVRENPAIDPKEVLHVEVDGMVLKELKRSFVGVLAVNVEGEMEALCKAKTEWLCYYFKEVRPWSPSNFADRRVTWVKIFGIPLYVWGENLFKAVGGKYGEFLDFDENTASRSKLDVAKIKISTCFRGCVDDLLKIKALGVVYTIWVLEDKGFHPTFVNGSRCEEQEYSWVESTNFPAEAMVVGRQFDGGSVEEGMEEDR</sequence>
<comment type="caution">
    <text evidence="1">The sequence shown here is derived from an EMBL/GenBank/DDBJ whole genome shotgun (WGS) entry which is preliminary data.</text>
</comment>
<dbReference type="PANTHER" id="PTHR34427">
    <property type="entry name" value="DUF4283 DOMAIN PROTEIN"/>
    <property type="match status" value="1"/>
</dbReference>
<organism evidence="1 2">
    <name type="scientific">Trifolium medium</name>
    <dbReference type="NCBI Taxonomy" id="97028"/>
    <lineage>
        <taxon>Eukaryota</taxon>
        <taxon>Viridiplantae</taxon>
        <taxon>Streptophyta</taxon>
        <taxon>Embryophyta</taxon>
        <taxon>Tracheophyta</taxon>
        <taxon>Spermatophyta</taxon>
        <taxon>Magnoliopsida</taxon>
        <taxon>eudicotyledons</taxon>
        <taxon>Gunneridae</taxon>
        <taxon>Pentapetalae</taxon>
        <taxon>rosids</taxon>
        <taxon>fabids</taxon>
        <taxon>Fabales</taxon>
        <taxon>Fabaceae</taxon>
        <taxon>Papilionoideae</taxon>
        <taxon>50 kb inversion clade</taxon>
        <taxon>NPAAA clade</taxon>
        <taxon>Hologalegina</taxon>
        <taxon>IRL clade</taxon>
        <taxon>Trifolieae</taxon>
        <taxon>Trifolium</taxon>
    </lineage>
</organism>
<keyword evidence="2" id="KW-1185">Reference proteome</keyword>
<dbReference type="Proteomes" id="UP000265520">
    <property type="component" value="Unassembled WGS sequence"/>
</dbReference>
<name>A0A392NQK8_9FABA</name>
<dbReference type="PANTHER" id="PTHR34427:SF5">
    <property type="entry name" value="DUF4283 DOMAIN-CONTAINING PROTEIN"/>
    <property type="match status" value="1"/>
</dbReference>
<protein>
    <submittedName>
        <fullName evidence="1">RNA recognition motif</fullName>
    </submittedName>
</protein>
<feature type="non-terminal residue" evidence="1">
    <location>
        <position position="1"/>
    </location>
</feature>
<dbReference type="AlphaFoldDB" id="A0A392NQK8"/>
<feature type="non-terminal residue" evidence="1">
    <location>
        <position position="272"/>
    </location>
</feature>
<dbReference type="EMBL" id="LXQA010046299">
    <property type="protein sequence ID" value="MCI01500.1"/>
    <property type="molecule type" value="Genomic_DNA"/>
</dbReference>
<proteinExistence type="predicted"/>
<reference evidence="1 2" key="1">
    <citation type="journal article" date="2018" name="Front. Plant Sci.">
        <title>Red Clover (Trifolium pratense) and Zigzag Clover (T. medium) - A Picture of Genomic Similarities and Differences.</title>
        <authorList>
            <person name="Dluhosova J."/>
            <person name="Istvanek J."/>
            <person name="Nedelnik J."/>
            <person name="Repkova J."/>
        </authorList>
    </citation>
    <scope>NUCLEOTIDE SEQUENCE [LARGE SCALE GENOMIC DNA]</scope>
    <source>
        <strain evidence="2">cv. 10/8</strain>
        <tissue evidence="1">Leaf</tissue>
    </source>
</reference>
<evidence type="ECO:0000313" key="2">
    <source>
        <dbReference type="Proteomes" id="UP000265520"/>
    </source>
</evidence>
<evidence type="ECO:0000313" key="1">
    <source>
        <dbReference type="EMBL" id="MCI01500.1"/>
    </source>
</evidence>
<accession>A0A392NQK8</accession>